<organism evidence="1 2">
    <name type="scientific">Tenacibaculum aiptasiae</name>
    <dbReference type="NCBI Taxonomy" id="426481"/>
    <lineage>
        <taxon>Bacteria</taxon>
        <taxon>Pseudomonadati</taxon>
        <taxon>Bacteroidota</taxon>
        <taxon>Flavobacteriia</taxon>
        <taxon>Flavobacteriales</taxon>
        <taxon>Flavobacteriaceae</taxon>
        <taxon>Tenacibaculum</taxon>
    </lineage>
</organism>
<evidence type="ECO:0000313" key="2">
    <source>
        <dbReference type="Proteomes" id="UP000467305"/>
    </source>
</evidence>
<dbReference type="Proteomes" id="UP000467305">
    <property type="component" value="Unassembled WGS sequence"/>
</dbReference>
<gene>
    <name evidence="1" type="ORF">F7018_09390</name>
</gene>
<dbReference type="RefSeq" id="WP_150899804.1">
    <property type="nucleotide sequence ID" value="NZ_WAAU01000013.1"/>
</dbReference>
<dbReference type="AlphaFoldDB" id="A0A7J5ALL4"/>
<keyword evidence="2" id="KW-1185">Reference proteome</keyword>
<name>A0A7J5ALL4_9FLAO</name>
<reference evidence="1 2" key="1">
    <citation type="submission" date="2019-09" db="EMBL/GenBank/DDBJ databases">
        <authorList>
            <person name="Cao W.R."/>
        </authorList>
    </citation>
    <scope>NUCLEOTIDE SEQUENCE [LARGE SCALE GENOMIC DNA]</scope>
    <source>
        <strain evidence="2">a4</strain>
    </source>
</reference>
<dbReference type="OrthoDB" id="7804719at2"/>
<sequence length="540" mass="61931">MSKILAYFPSLFLIIFSFFNSFNLTSQNKILNNNNESSYNRRLSGWSKLLRKKGIITNSDTLLPLIDPNHNRFPYNYLNSNQNFNQSTYDLISSRVISNPTKGTVKLSSSDNFINAYKQLITSIKYQLSTHDKLLLEEEYLMQKKNAEKIVLVYETLFDSISRIKINYANKILAPYKLSINNKLDYIFLYKIGYQWSDSENKKKPFLFHQIVNEENLDSFLPKMPASCSQLLPYIISYIDQYRSIRTTANNLSYNSNLILHSIKNLRYPNKNNGGLITFDPIDGKTYQFSPAFKIGISMAEIKNSLNDKSRIIEININQTKDSPDNNNINNDMNKPTFVPYNNSNNSYSFINSRDNLISIKIEYKGYVFIPVTPLNFIENKQKTKEINSANKSWGWYFESVINQSMNNPKCKNTGFCFISPPPYNSGSLTHSSNFGRITGLLVANPPTITIYYKKNASFSSTIHEPSTIGILKIPFAQINDSYTYTKYSVNSTIDKILFTPSKDIKVKIKSDNSKEIISVPLYSKTANILMISASFPTKH</sequence>
<accession>A0A7J5ALL4</accession>
<proteinExistence type="predicted"/>
<protein>
    <submittedName>
        <fullName evidence="1">Uncharacterized protein</fullName>
    </submittedName>
</protein>
<comment type="caution">
    <text evidence="1">The sequence shown here is derived from an EMBL/GenBank/DDBJ whole genome shotgun (WGS) entry which is preliminary data.</text>
</comment>
<dbReference type="EMBL" id="WAAU01000013">
    <property type="protein sequence ID" value="KAB1158380.1"/>
    <property type="molecule type" value="Genomic_DNA"/>
</dbReference>
<evidence type="ECO:0000313" key="1">
    <source>
        <dbReference type="EMBL" id="KAB1158380.1"/>
    </source>
</evidence>